<evidence type="ECO:0000313" key="3">
    <source>
        <dbReference type="Proteomes" id="UP001054837"/>
    </source>
</evidence>
<organism evidence="2 3">
    <name type="scientific">Caerostris darwini</name>
    <dbReference type="NCBI Taxonomy" id="1538125"/>
    <lineage>
        <taxon>Eukaryota</taxon>
        <taxon>Metazoa</taxon>
        <taxon>Ecdysozoa</taxon>
        <taxon>Arthropoda</taxon>
        <taxon>Chelicerata</taxon>
        <taxon>Arachnida</taxon>
        <taxon>Araneae</taxon>
        <taxon>Araneomorphae</taxon>
        <taxon>Entelegynae</taxon>
        <taxon>Araneoidea</taxon>
        <taxon>Araneidae</taxon>
        <taxon>Caerostris</taxon>
    </lineage>
</organism>
<proteinExistence type="predicted"/>
<evidence type="ECO:0000313" key="2">
    <source>
        <dbReference type="EMBL" id="GIY26861.1"/>
    </source>
</evidence>
<protein>
    <submittedName>
        <fullName evidence="2">Uncharacterized protein</fullName>
    </submittedName>
</protein>
<evidence type="ECO:0000256" key="1">
    <source>
        <dbReference type="SAM" id="MobiDB-lite"/>
    </source>
</evidence>
<keyword evidence="3" id="KW-1185">Reference proteome</keyword>
<dbReference type="EMBL" id="BPLQ01006978">
    <property type="protein sequence ID" value="GIY26861.1"/>
    <property type="molecule type" value="Genomic_DNA"/>
</dbReference>
<reference evidence="2 3" key="1">
    <citation type="submission" date="2021-06" db="EMBL/GenBank/DDBJ databases">
        <title>Caerostris darwini draft genome.</title>
        <authorList>
            <person name="Kono N."/>
            <person name="Arakawa K."/>
        </authorList>
    </citation>
    <scope>NUCLEOTIDE SEQUENCE [LARGE SCALE GENOMIC DNA]</scope>
</reference>
<name>A0AAV4S2N0_9ARAC</name>
<sequence length="148" mass="17278">MHIPSEKNRMIPSYPTETTEFVNEHCQKARAKVRKCFGRSKEETAESSKGKNVKAGKEQIRSRLVDKNRHDSYDTMLILTEYMSISRRQLECESFVDFLPLILQGRIVKREKEKKRDIRAGLCVMSSSAKVTYMVRDMCLVRTEKELN</sequence>
<dbReference type="AlphaFoldDB" id="A0AAV4S2N0"/>
<gene>
    <name evidence="2" type="ORF">CDAR_480741</name>
</gene>
<feature type="region of interest" description="Disordered" evidence="1">
    <location>
        <begin position="40"/>
        <end position="59"/>
    </location>
</feature>
<accession>A0AAV4S2N0</accession>
<comment type="caution">
    <text evidence="2">The sequence shown here is derived from an EMBL/GenBank/DDBJ whole genome shotgun (WGS) entry which is preliminary data.</text>
</comment>
<dbReference type="Proteomes" id="UP001054837">
    <property type="component" value="Unassembled WGS sequence"/>
</dbReference>